<organism evidence="1 2">
    <name type="scientific">Macrosiphum euphorbiae</name>
    <name type="common">potato aphid</name>
    <dbReference type="NCBI Taxonomy" id="13131"/>
    <lineage>
        <taxon>Eukaryota</taxon>
        <taxon>Metazoa</taxon>
        <taxon>Ecdysozoa</taxon>
        <taxon>Arthropoda</taxon>
        <taxon>Hexapoda</taxon>
        <taxon>Insecta</taxon>
        <taxon>Pterygota</taxon>
        <taxon>Neoptera</taxon>
        <taxon>Paraneoptera</taxon>
        <taxon>Hemiptera</taxon>
        <taxon>Sternorrhyncha</taxon>
        <taxon>Aphidomorpha</taxon>
        <taxon>Aphidoidea</taxon>
        <taxon>Aphididae</taxon>
        <taxon>Macrosiphini</taxon>
        <taxon>Macrosiphum</taxon>
    </lineage>
</organism>
<protein>
    <submittedName>
        <fullName evidence="1">Uncharacterized protein</fullName>
    </submittedName>
</protein>
<evidence type="ECO:0000313" key="1">
    <source>
        <dbReference type="EMBL" id="CAI6372643.1"/>
    </source>
</evidence>
<comment type="caution">
    <text evidence="1">The sequence shown here is derived from an EMBL/GenBank/DDBJ whole genome shotgun (WGS) entry which is preliminary data.</text>
</comment>
<sequence length="95" mass="10320">MSHTTAIYEQQQRNWALYADSEPPIVVEQAEPVPVTADLVPVVALVSVADDLVAFVAPAEEVALALGQVIHLELPDNEMQIVHGHAYNLQGSKYS</sequence>
<keyword evidence="2" id="KW-1185">Reference proteome</keyword>
<gene>
    <name evidence="1" type="ORF">MEUPH1_LOCUS26489</name>
</gene>
<proteinExistence type="predicted"/>
<accession>A0AAV0XWU2</accession>
<dbReference type="EMBL" id="CARXXK010001057">
    <property type="protein sequence ID" value="CAI6372643.1"/>
    <property type="molecule type" value="Genomic_DNA"/>
</dbReference>
<reference evidence="1 2" key="1">
    <citation type="submission" date="2023-01" db="EMBL/GenBank/DDBJ databases">
        <authorList>
            <person name="Whitehead M."/>
        </authorList>
    </citation>
    <scope>NUCLEOTIDE SEQUENCE [LARGE SCALE GENOMIC DNA]</scope>
</reference>
<name>A0AAV0XWU2_9HEMI</name>
<dbReference type="Proteomes" id="UP001160148">
    <property type="component" value="Unassembled WGS sequence"/>
</dbReference>
<dbReference type="AlphaFoldDB" id="A0AAV0XWU2"/>
<evidence type="ECO:0000313" key="2">
    <source>
        <dbReference type="Proteomes" id="UP001160148"/>
    </source>
</evidence>